<dbReference type="Proteomes" id="UP001627154">
    <property type="component" value="Unassembled WGS sequence"/>
</dbReference>
<name>A0ABD2VVR1_9HYME</name>
<dbReference type="PANTHER" id="PTHR13500">
    <property type="entry name" value="NUCLEOLAR PRERIBOSOMAL-ASSOCIATED PROTEIN 1"/>
    <property type="match status" value="1"/>
</dbReference>
<dbReference type="InterPro" id="IPR016024">
    <property type="entry name" value="ARM-type_fold"/>
</dbReference>
<dbReference type="Pfam" id="PF16201">
    <property type="entry name" value="NopRA1"/>
    <property type="match status" value="1"/>
</dbReference>
<evidence type="ECO:0000313" key="5">
    <source>
        <dbReference type="Proteomes" id="UP001627154"/>
    </source>
</evidence>
<gene>
    <name evidence="4" type="ORF">TKK_019950</name>
</gene>
<feature type="domain" description="URB1 C-terminal" evidence="3">
    <location>
        <begin position="1436"/>
        <end position="1630"/>
    </location>
</feature>
<dbReference type="EMBL" id="JBJJXI010000175">
    <property type="protein sequence ID" value="KAL3384356.1"/>
    <property type="molecule type" value="Genomic_DNA"/>
</dbReference>
<evidence type="ECO:0000313" key="4">
    <source>
        <dbReference type="EMBL" id="KAL3384356.1"/>
    </source>
</evidence>
<dbReference type="InterPro" id="IPR032436">
    <property type="entry name" value="URB1_C"/>
</dbReference>
<dbReference type="InterPro" id="IPR011989">
    <property type="entry name" value="ARM-like"/>
</dbReference>
<evidence type="ECO:0000259" key="3">
    <source>
        <dbReference type="Pfam" id="PF16201"/>
    </source>
</evidence>
<evidence type="ECO:0008006" key="6">
    <source>
        <dbReference type="Google" id="ProtNLM"/>
    </source>
</evidence>
<sequence>MTNMDSEPQQPTESQQVTEKTTPDSKFKSLIEANNVSGILQLLESPEKKNIDNACSVFSALTTAIIKILAKHPHYLNAAEQGCRQIMNSHMATIHSMMSSHSKPKHKKAVLKLLTAIVSLGKTFPRELLNHLTLHPMLVDALASHTKPSDPENVRTCFIHFLLSFIIEGNSSTIKILLDKRGVLSSIFADLIYDSCEIVQLVLKTLKKYILENSSITKTIKIHLFNTSAIESLVNLYNWKGPKNWQGFKKTDKVLEPVDPEEKNMTLNALHELLITLMTSSRYGIVFHDHSLGTDSGRKHNHFINVILQNLERPWEHEKPSELVVEILASCPDLISSQFISMDPYLEPRVSAKWATALQFIGKIIDNLDVEKCLKSCLEKMSPIKFTEALLNLIMPPNVIKSAVVPSLENENTCIHYKTIKLMYTMMKKVESFLKIMENSEVNDNDFQKLKMVTDDHVKNNVPAFDALANAWMKAFSQNLETDNSKMSESEEDITNLKIKAFSILAHLNPSGFSASMDIFGMVLTFLLTNIGCVDVSLDSDIRITLNLLINSSGIFDGFDGLDIWIDSISKFENKLEKTELAEWLAKIVKRVCKNTDKYKLLPCIEEDRMDVDDDIMSQENPNDLQNNMLPFISISPLLNAAVQSLQKHSTTSESLYISHILVHTLHCQVSPNNLILLLKDIDIPALSYIKSWLEGEIPLVIGEPFAKNSVFAMISEILLSTDQPASVDDSNFGSGNNELSVEFKKKRHTFALTRFEMKYILKLVIFYAVQNMKQLNGQLEKLELIEKTVSAILKMGRALQEDSDGFLRECASSIFKNPVILKFFNGLSKKKTASTSNGTLFFKNICQMFFEMNKQEMIAPLMVPYQNKFEENFKSSISKQRENKLKKGLHYSENIIDILQMNIESAKEFVENIMSLPCEKILTEDKLNLSVWGIMLPELINRILKFELTTESLAMQNDTVGKILLCMTELLKFDVELASWILAIRDLFVKYPQQLTTIDENIFMALLTSKKITLIKEIFAIVIFENSLCMDLFMKFVKNNEDFYQQKDVLFYILSKSVEQKWKKKFISKLFNFYKDEIVTYVTTLKTNSECLEMNIGAIGYFIDNCFDPEECKKMCDAILINGEILDHAQEIHIQVLKKLFIKSLPVNPDALKSLVQVLLRITLVVLKKEPKNTSKLNNICQSLIEVITDLKTKSSVSYFEDISKNHSWPLFTRICLKVGLKSTKNAKTEKLLVLKALLVTCDLAYEDDCKEEYVKTIFEMTTSHSEFINIMLNNSNLKDDLIELLYILTKKNNTTMAESQVSLYLASYGATLSRSDQLILQILFNFEKNGLDISKNQPYLWGEAAATHYSVKGGAETILFRQTSTSEVFDLLQSDIVSNTIKNFPVHRNSLTEVMEIDSGEKMYDPQFYLPLFQQLLEPHNVVPCHKVIHSGAFALAIAACSSTSSLVRGMALSVISKYYFLVEATSSKEKELWLNFIQLMRNGMIESGVPIEKLRLNGFVSTFLAKASLVMRSPTDKLYKPIQSFLMAKPVLDINTIPEFITLFNSSDIDFKAHRHWILGVVRDGLKTDEDMNIAFRKMVFHTLFMFYNSILCDKMSKVLILQIMRSATKLPKCCLILMKSYCLTSWLLSAGKKLGNTDNEARRCLRDIMKNIRHACSVKKYEPKFSLLTLKELEKLL</sequence>
<dbReference type="PANTHER" id="PTHR13500:SF0">
    <property type="entry name" value="NUCLEOLAR PRE-RIBOSOMAL-ASSOCIATED PROTEIN 1"/>
    <property type="match status" value="1"/>
</dbReference>
<protein>
    <recommendedName>
        <fullName evidence="6">Nucleolar pre-ribosomal-associated protein 1 C-terminal domain-containing protein</fullName>
    </recommendedName>
</protein>
<proteinExistence type="predicted"/>
<dbReference type="Gene3D" id="1.25.10.10">
    <property type="entry name" value="Leucine-rich Repeat Variant"/>
    <property type="match status" value="1"/>
</dbReference>
<accession>A0ABD2VVR1</accession>
<comment type="caution">
    <text evidence="4">The sequence shown here is derived from an EMBL/GenBank/DDBJ whole genome shotgun (WGS) entry which is preliminary data.</text>
</comment>
<reference evidence="4 5" key="1">
    <citation type="journal article" date="2024" name="bioRxiv">
        <title>A reference genome for Trichogramma kaykai: A tiny desert-dwelling parasitoid wasp with competing sex-ratio distorters.</title>
        <authorList>
            <person name="Culotta J."/>
            <person name="Lindsey A.R."/>
        </authorList>
    </citation>
    <scope>NUCLEOTIDE SEQUENCE [LARGE SCALE GENOMIC DNA]</scope>
    <source>
        <strain evidence="4 5">KSX58</strain>
    </source>
</reference>
<evidence type="ECO:0000259" key="2">
    <source>
        <dbReference type="Pfam" id="PF11707"/>
    </source>
</evidence>
<feature type="domain" description="URB1 N-terminal" evidence="2">
    <location>
        <begin position="38"/>
        <end position="355"/>
    </location>
</feature>
<organism evidence="4 5">
    <name type="scientific">Trichogramma kaykai</name>
    <dbReference type="NCBI Taxonomy" id="54128"/>
    <lineage>
        <taxon>Eukaryota</taxon>
        <taxon>Metazoa</taxon>
        <taxon>Ecdysozoa</taxon>
        <taxon>Arthropoda</taxon>
        <taxon>Hexapoda</taxon>
        <taxon>Insecta</taxon>
        <taxon>Pterygota</taxon>
        <taxon>Neoptera</taxon>
        <taxon>Endopterygota</taxon>
        <taxon>Hymenoptera</taxon>
        <taxon>Apocrita</taxon>
        <taxon>Proctotrupomorpha</taxon>
        <taxon>Chalcidoidea</taxon>
        <taxon>Trichogrammatidae</taxon>
        <taxon>Trichogramma</taxon>
    </lineage>
</organism>
<dbReference type="InterPro" id="IPR039844">
    <property type="entry name" value="URB1"/>
</dbReference>
<keyword evidence="5" id="KW-1185">Reference proteome</keyword>
<feature type="region of interest" description="Disordered" evidence="1">
    <location>
        <begin position="1"/>
        <end position="25"/>
    </location>
</feature>
<dbReference type="SUPFAM" id="SSF48371">
    <property type="entry name" value="ARM repeat"/>
    <property type="match status" value="1"/>
</dbReference>
<feature type="compositionally biased region" description="Polar residues" evidence="1">
    <location>
        <begin position="1"/>
        <end position="20"/>
    </location>
</feature>
<dbReference type="InterPro" id="IPR021714">
    <property type="entry name" value="URB1_N"/>
</dbReference>
<dbReference type="Pfam" id="PF11707">
    <property type="entry name" value="Npa1"/>
    <property type="match status" value="1"/>
</dbReference>
<evidence type="ECO:0000256" key="1">
    <source>
        <dbReference type="SAM" id="MobiDB-lite"/>
    </source>
</evidence>